<dbReference type="PROSITE" id="PS51390">
    <property type="entry name" value="WAP"/>
    <property type="match status" value="1"/>
</dbReference>
<feature type="domain" description="Fibronectin type-III" evidence="9">
    <location>
        <begin position="132"/>
        <end position="236"/>
    </location>
</feature>
<dbReference type="InterPro" id="IPR036645">
    <property type="entry name" value="Elafin-like_sf"/>
</dbReference>
<keyword evidence="12" id="KW-1185">Reference proteome</keyword>
<dbReference type="InterPro" id="IPR036116">
    <property type="entry name" value="FN3_sf"/>
</dbReference>
<feature type="chain" id="PRO_5024908893" evidence="7">
    <location>
        <begin position="23"/>
        <end position="1070"/>
    </location>
</feature>
<gene>
    <name evidence="11" type="ORF">EOD39_11005</name>
</gene>
<dbReference type="Pfam" id="PF00041">
    <property type="entry name" value="fn3"/>
    <property type="match status" value="1"/>
</dbReference>
<dbReference type="GO" id="GO:0030182">
    <property type="term" value="P:neuron differentiation"/>
    <property type="evidence" value="ECO:0007669"/>
    <property type="project" value="TreeGrafter"/>
</dbReference>
<evidence type="ECO:0000259" key="9">
    <source>
        <dbReference type="PROSITE" id="PS50853"/>
    </source>
</evidence>
<dbReference type="Pfam" id="PF00095">
    <property type="entry name" value="WAP"/>
    <property type="match status" value="1"/>
</dbReference>
<dbReference type="FunFam" id="4.10.75.10:FF:000001">
    <property type="entry name" value="Anosmin 1"/>
    <property type="match status" value="1"/>
</dbReference>
<feature type="domain" description="Fibronectin type-III" evidence="9">
    <location>
        <begin position="247"/>
        <end position="350"/>
    </location>
</feature>
<keyword evidence="4" id="KW-0833">Ubl conjugation pathway</keyword>
<dbReference type="AlphaFoldDB" id="A0A662YUK8"/>
<dbReference type="Proteomes" id="UP000289886">
    <property type="component" value="Unassembled WGS sequence"/>
</dbReference>
<dbReference type="GO" id="GO:0009986">
    <property type="term" value="C:cell surface"/>
    <property type="evidence" value="ECO:0007669"/>
    <property type="project" value="TreeGrafter"/>
</dbReference>
<dbReference type="Pfam" id="PF19722">
    <property type="entry name" value="SENP3_5_N"/>
    <property type="match status" value="1"/>
</dbReference>
<dbReference type="GO" id="GO:0030414">
    <property type="term" value="F:peptidase inhibitor activity"/>
    <property type="evidence" value="ECO:0007669"/>
    <property type="project" value="InterPro"/>
</dbReference>
<dbReference type="EMBL" id="SCEB01000320">
    <property type="protein sequence ID" value="RXM99663.1"/>
    <property type="molecule type" value="Genomic_DNA"/>
</dbReference>
<dbReference type="Gene3D" id="3.40.395.10">
    <property type="entry name" value="Adenoviral Proteinase, Chain A"/>
    <property type="match status" value="1"/>
</dbReference>
<dbReference type="SUPFAM" id="SSF49265">
    <property type="entry name" value="Fibronectin type III"/>
    <property type="match status" value="1"/>
</dbReference>
<dbReference type="SUPFAM" id="SSF57256">
    <property type="entry name" value="Elafin-like"/>
    <property type="match status" value="1"/>
</dbReference>
<dbReference type="InterPro" id="IPR013783">
    <property type="entry name" value="Ig-like_fold"/>
</dbReference>
<proteinExistence type="inferred from homology"/>
<dbReference type="PROSITE" id="PS50600">
    <property type="entry name" value="ULP_PROTEASE"/>
    <property type="match status" value="1"/>
</dbReference>
<dbReference type="GO" id="GO:0006508">
    <property type="term" value="P:proteolysis"/>
    <property type="evidence" value="ECO:0007669"/>
    <property type="project" value="UniProtKB-KW"/>
</dbReference>
<comment type="subcellular location">
    <subcellularLocation>
        <location evidence="1">Nucleus</location>
        <location evidence="1">Nucleolus</location>
    </subcellularLocation>
</comment>
<dbReference type="Gene3D" id="2.60.40.10">
    <property type="entry name" value="Immunoglobulins"/>
    <property type="match status" value="2"/>
</dbReference>
<comment type="similarity">
    <text evidence="2">Belongs to the peptidase C48 family.</text>
</comment>
<dbReference type="PROSITE" id="PS50853">
    <property type="entry name" value="FN3"/>
    <property type="match status" value="2"/>
</dbReference>
<dbReference type="PANTHER" id="PTHR14131:SF7">
    <property type="entry name" value="ANOSMIN 1B"/>
    <property type="match status" value="1"/>
</dbReference>
<comment type="caution">
    <text evidence="11">The sequence shown here is derived from an EMBL/GenBank/DDBJ whole genome shotgun (WGS) entry which is preliminary data.</text>
</comment>
<evidence type="ECO:0000256" key="6">
    <source>
        <dbReference type="SAM" id="MobiDB-lite"/>
    </source>
</evidence>
<feature type="domain" description="WAP" evidence="10">
    <location>
        <begin position="77"/>
        <end position="126"/>
    </location>
</feature>
<name>A0A662YUK8_ACIRT</name>
<dbReference type="GO" id="GO:0005730">
    <property type="term" value="C:nucleolus"/>
    <property type="evidence" value="ECO:0007669"/>
    <property type="project" value="UniProtKB-SubCell"/>
</dbReference>
<dbReference type="CDD" id="cd00199">
    <property type="entry name" value="WAP"/>
    <property type="match status" value="1"/>
</dbReference>
<keyword evidence="5" id="KW-0378">Hydrolase</keyword>
<evidence type="ECO:0000313" key="11">
    <source>
        <dbReference type="EMBL" id="RXM99663.1"/>
    </source>
</evidence>
<dbReference type="PRINTS" id="PR00003">
    <property type="entry name" value="4DISULPHCORE"/>
</dbReference>
<dbReference type="InterPro" id="IPR042447">
    <property type="entry name" value="Anosmin-1"/>
</dbReference>
<evidence type="ECO:0000256" key="1">
    <source>
        <dbReference type="ARBA" id="ARBA00004604"/>
    </source>
</evidence>
<dbReference type="InterPro" id="IPR045577">
    <property type="entry name" value="SENP3_5_cons_dom"/>
</dbReference>
<dbReference type="GO" id="GO:0005576">
    <property type="term" value="C:extracellular region"/>
    <property type="evidence" value="ECO:0007669"/>
    <property type="project" value="InterPro"/>
</dbReference>
<evidence type="ECO:0000256" key="2">
    <source>
        <dbReference type="ARBA" id="ARBA00005234"/>
    </source>
</evidence>
<dbReference type="InterPro" id="IPR038765">
    <property type="entry name" value="Papain-like_cys_pep_sf"/>
</dbReference>
<evidence type="ECO:0000256" key="5">
    <source>
        <dbReference type="ARBA" id="ARBA00022801"/>
    </source>
</evidence>
<evidence type="ECO:0000259" key="8">
    <source>
        <dbReference type="PROSITE" id="PS50600"/>
    </source>
</evidence>
<feature type="domain" description="Ubiquitin-like protease family profile" evidence="8">
    <location>
        <begin position="910"/>
        <end position="1039"/>
    </location>
</feature>
<dbReference type="CDD" id="cd00063">
    <property type="entry name" value="FN3"/>
    <property type="match status" value="2"/>
</dbReference>
<sequence length="1070" mass="121147">MASFSWTVFCILAFWCFDATAARRSAAEDGEVLKKISGARCTSRCLTLHITQLSASFKNLQKHHECVTSLEFLKSILNLKQGDCPPPQKASGFAAACVLSCSADRECPGFKKCCSNGCGYTCQTPANLFKGVPLKPRKDLAFLEDESGVVEVSWMSKFNVSVEPVFYVLQKRWNYGIHPSEDESTEWQTTAMTTEDHSHLKDIRPNRWYQFRVAAINAQGTRGFTTPSKHFHSSRDPVPPEMPKNVRNGNFTVRPDGTVDVVISWDPPQDEDLSVHHYKVSWSQRVQRKHVLLNKRDSSKLTGGNASEILIEQLQPNMDYLIQVQAITYWGQKRLKSVKSQLVLTTTRTETLKDPYLLTWSTVVCSRNNTKTEEKANALGTHFVITGLAFACKYKVTVQPVSAMGQGAEAVTYVTTPQCSSVKSKGATALSCLRDERHLLARKVMLRPEKLTAAFKTVNGSILGEFHWQVFQTHPTQESVTGYQFSWTQLSRISRTSAVPDTVISQTQILSPTERSAGDAHFQMQIDIPSEDTSALLSVQKCKSLRNGRSIHSNNKAAKVTKSSYKKELLKKQPHTVKKLKKHLRSALKDKNVPLLMRITESSLFKFAHRCRFKNLPIKRHRKAERAKYLSRISTLRQKKLRGIALNFLSQCNTDSEDIVEEINSYRLLKLRKYKKPTLNKTRKHGLTHSDLEEMSSQDTAVPVEIALVETAENDPNFEPVDQLCNAANKMSGECKQTFVKKAVSPKSGKLKDDPGQLATDQIEHTLVNGTGYTESSKSTDKEVGLPVSFSNPFQTPLRDHVYCKSRGSIAGELTDESDGSESMTKAQLLTSATGDEEITELIHDYLEEFYGKYGSFIPLSENDVLENLQQVLNHDVSESKPFIFMEIMKYQAALANAPMFNFKVSYNKHTLTLEDLSTLDGQNWLNDQVINMYGELVMDAVPHKVHFFNSFFHKQLVTRGYEGVKRWTKKVDLFSKSLLLIPIHLEIHWSLITVDMPNQHIQFYDSQGIHFRYPVECIPQQNNDSDCGVFVLQYCKCLALGKPFQFSQEDMPKVRKRIYKELCECRLLE</sequence>
<evidence type="ECO:0000256" key="3">
    <source>
        <dbReference type="ARBA" id="ARBA00022670"/>
    </source>
</evidence>
<dbReference type="GO" id="GO:0008234">
    <property type="term" value="F:cysteine-type peptidase activity"/>
    <property type="evidence" value="ECO:0007669"/>
    <property type="project" value="InterPro"/>
</dbReference>
<accession>A0A662YUK8</accession>
<protein>
    <submittedName>
        <fullName evidence="11">Anosmin-1</fullName>
    </submittedName>
</protein>
<feature type="signal peptide" evidence="7">
    <location>
        <begin position="1"/>
        <end position="22"/>
    </location>
</feature>
<dbReference type="SUPFAM" id="SSF54001">
    <property type="entry name" value="Cysteine proteinases"/>
    <property type="match status" value="1"/>
</dbReference>
<keyword evidence="7" id="KW-0732">Signal</keyword>
<dbReference type="InterPro" id="IPR008197">
    <property type="entry name" value="WAP_dom"/>
</dbReference>
<dbReference type="SMART" id="SM00060">
    <property type="entry name" value="FN3"/>
    <property type="match status" value="3"/>
</dbReference>
<dbReference type="Gene3D" id="4.10.75.10">
    <property type="entry name" value="Elafin-like"/>
    <property type="match status" value="1"/>
</dbReference>
<reference evidence="11 12" key="1">
    <citation type="submission" date="2019-01" db="EMBL/GenBank/DDBJ databases">
        <title>Draft Genome and Complete Hox-Cluster Characterization of the Sterlet Sturgeon (Acipenser ruthenus).</title>
        <authorList>
            <person name="Wei Q."/>
        </authorList>
    </citation>
    <scope>NUCLEOTIDE SEQUENCE [LARGE SCALE GENOMIC DNA]</scope>
    <source>
        <strain evidence="11">WHYD16114868_AA</strain>
        <tissue evidence="11">Blood</tissue>
    </source>
</reference>
<evidence type="ECO:0000256" key="4">
    <source>
        <dbReference type="ARBA" id="ARBA00022786"/>
    </source>
</evidence>
<evidence type="ECO:0000259" key="10">
    <source>
        <dbReference type="PROSITE" id="PS51390"/>
    </source>
</evidence>
<dbReference type="Pfam" id="PF02902">
    <property type="entry name" value="Peptidase_C48"/>
    <property type="match status" value="2"/>
</dbReference>
<organism evidence="11 12">
    <name type="scientific">Acipenser ruthenus</name>
    <name type="common">Sterlet sturgeon</name>
    <dbReference type="NCBI Taxonomy" id="7906"/>
    <lineage>
        <taxon>Eukaryota</taxon>
        <taxon>Metazoa</taxon>
        <taxon>Chordata</taxon>
        <taxon>Craniata</taxon>
        <taxon>Vertebrata</taxon>
        <taxon>Euteleostomi</taxon>
        <taxon>Actinopterygii</taxon>
        <taxon>Chondrostei</taxon>
        <taxon>Acipenseriformes</taxon>
        <taxon>Acipenseridae</taxon>
        <taxon>Acipenser</taxon>
    </lineage>
</organism>
<evidence type="ECO:0000313" key="12">
    <source>
        <dbReference type="Proteomes" id="UP000289886"/>
    </source>
</evidence>
<dbReference type="SMART" id="SM00217">
    <property type="entry name" value="WAP"/>
    <property type="match status" value="1"/>
</dbReference>
<dbReference type="InterPro" id="IPR003961">
    <property type="entry name" value="FN3_dom"/>
</dbReference>
<feature type="region of interest" description="Disordered" evidence="6">
    <location>
        <begin position="224"/>
        <end position="251"/>
    </location>
</feature>
<dbReference type="PANTHER" id="PTHR14131">
    <property type="entry name" value="ANOSMIN"/>
    <property type="match status" value="1"/>
</dbReference>
<dbReference type="InterPro" id="IPR003653">
    <property type="entry name" value="Peptidase_C48_C"/>
</dbReference>
<evidence type="ECO:0000256" key="7">
    <source>
        <dbReference type="SAM" id="SignalP"/>
    </source>
</evidence>
<keyword evidence="3" id="KW-0645">Protease</keyword>